<accession>A0A1G8VP74</accession>
<dbReference type="AlphaFoldDB" id="A0A1G8VP74"/>
<dbReference type="PROSITE" id="PS51688">
    <property type="entry name" value="ICA"/>
    <property type="match status" value="1"/>
</dbReference>
<dbReference type="NCBIfam" id="TIGR01665">
    <property type="entry name" value="put_anti_recept"/>
    <property type="match status" value="1"/>
</dbReference>
<keyword evidence="4" id="KW-1185">Reference proteome</keyword>
<organism evidence="3 4">
    <name type="scientific">Alkalibacterium thalassium</name>
    <dbReference type="NCBI Taxonomy" id="426701"/>
    <lineage>
        <taxon>Bacteria</taxon>
        <taxon>Bacillati</taxon>
        <taxon>Bacillota</taxon>
        <taxon>Bacilli</taxon>
        <taxon>Lactobacillales</taxon>
        <taxon>Carnobacteriaceae</taxon>
        <taxon>Alkalibacterium</taxon>
    </lineage>
</organism>
<evidence type="ECO:0000313" key="3">
    <source>
        <dbReference type="EMBL" id="SDJ67749.1"/>
    </source>
</evidence>
<dbReference type="EMBL" id="FNFK01000002">
    <property type="protein sequence ID" value="SDJ67749.1"/>
    <property type="molecule type" value="Genomic_DNA"/>
</dbReference>
<evidence type="ECO:0000256" key="1">
    <source>
        <dbReference type="SAM" id="Coils"/>
    </source>
</evidence>
<sequence length="1137" mass="125816">MSYPILYKANEADFSTLGLGVLSDATSALVTEERNGQFYLIMQYPIDGIRFNELKNDRVIKVDASNNLKDQRFKIERITKPSKGIVTVYANHVSYHSEELQLRPDVSYNGNAQSALTTWRSNLVDSHPFTVYSDIQTEGSGRWSIDKVENARRALGGVQGSILDSYGGEYRFDNYHIGLYAQRGDESGALIAYGKNLIELEQEEEIASTYTSVYPYSVIYNDDGEEELITLPEYFIDSEYVANYARRKILTVDFSDEDIKTADSLRTRAQRYIKENNVGVPRVNLKVKFIDLSKTLDYKHLKLVEEINLCDWVDIYFEKLDIVRKAKIIAATWDVLLERYHEIEVGESRASLSRSIDTTIERRLDPVSTRLNIIQTAANGKNSVFRGPTEPLARKVGDLWYKPVGDGEMEMYQWNGAIWELVVSTAVNSEIDTRIEDAKGIAEQARDHSNLLQLDADSILAGLGIEGITEMNQNIVNQIKANVGDRIDELVSNVDELPTVAYVKQEINRVEGSITTEIAKVTSNPSGTIAGYNTLVQTAERNEQLIASIKTTPEAEIVGYQRIVEQADLYERVIGITENDIDSNVSRIVQSSGIIQTEVSSQLERGTEDTLTDKTQRFIPPNATITLSLSKPMAIGTGYEFTFSVSQSVDNATSVRVEGADGVPEVVNTLDGRTYYRIEFTPNQNMSILTVRNTSPSSVVIRGESLVPGLGVFDRLDSLSTTVTQVADSWVLGIKSNDDLVTGINASSQGVRIFGENVVLDGNTIVDGTFTVTDTIFAPNMDISKFTVGTLNAANVNLINVNVNNLVGNTSEFIRSGWNSAAGGSVSISGSGISSIAPDNSQVYIQNGIMGVRNPSGATLGHIGYHFETTRPFYHIQTSLGTNFAISAMIGTASSNVRRTMLDIFPGSSETYVRTNDFRHVGATGGSTLPTARFSGSVMVDAELRLSGGNIVNPYGIYFNHGGSIYSLSSNSQLRIDAGTSLHLRTSNTNTALWFDNTHAYMHRTLSMEGNVITNQSDERLKRDISDTTINSLEAIRTWRIVGFNWIDEDKNARLGRQLGLIAQDTPDLALYDAQSDTWSINSSKQIMMNTHAIQQLAEREKNNNSIASAALIKAETNEEKIKRLENEVEELKRMVA</sequence>
<dbReference type="Pfam" id="PF06605">
    <property type="entry name" value="Prophage_tail"/>
    <property type="match status" value="1"/>
</dbReference>
<proteinExistence type="predicted"/>
<name>A0A1G8VP74_9LACT</name>
<dbReference type="Pfam" id="PF07902">
    <property type="entry name" value="Gp58"/>
    <property type="match status" value="1"/>
</dbReference>
<feature type="domain" description="Peptidase S74" evidence="2">
    <location>
        <begin position="1017"/>
        <end position="1129"/>
    </location>
</feature>
<reference evidence="4" key="1">
    <citation type="submission" date="2016-10" db="EMBL/GenBank/DDBJ databases">
        <authorList>
            <person name="Varghese N."/>
            <person name="Submissions S."/>
        </authorList>
    </citation>
    <scope>NUCLEOTIDE SEQUENCE [LARGE SCALE GENOMIC DNA]</scope>
    <source>
        <strain evidence="4">DSM 19181</strain>
    </source>
</reference>
<dbReference type="OrthoDB" id="4387735at2"/>
<keyword evidence="1" id="KW-0175">Coiled coil</keyword>
<feature type="coiled-coil region" evidence="1">
    <location>
        <begin position="1108"/>
        <end position="1135"/>
    </location>
</feature>
<dbReference type="InterPro" id="IPR010572">
    <property type="entry name" value="Tail_dom"/>
</dbReference>
<dbReference type="Pfam" id="PF13884">
    <property type="entry name" value="Peptidase_S74"/>
    <property type="match status" value="1"/>
</dbReference>
<dbReference type="STRING" id="426701.SAMN04488098_100246"/>
<dbReference type="InterPro" id="IPR012892">
    <property type="entry name" value="Gp58"/>
</dbReference>
<dbReference type="InterPro" id="IPR030392">
    <property type="entry name" value="S74_ICA"/>
</dbReference>
<dbReference type="Proteomes" id="UP000199433">
    <property type="component" value="Unassembled WGS sequence"/>
</dbReference>
<evidence type="ECO:0000313" key="4">
    <source>
        <dbReference type="Proteomes" id="UP000199433"/>
    </source>
</evidence>
<protein>
    <submittedName>
        <fullName evidence="3">Phage minor structural protein, N-terminal region</fullName>
    </submittedName>
</protein>
<dbReference type="InterPro" id="IPR007119">
    <property type="entry name" value="Phage_tail_spike_N"/>
</dbReference>
<evidence type="ECO:0000259" key="2">
    <source>
        <dbReference type="PROSITE" id="PS51688"/>
    </source>
</evidence>
<dbReference type="RefSeq" id="WP_091264329.1">
    <property type="nucleotide sequence ID" value="NZ_FNFK01000002.1"/>
</dbReference>
<gene>
    <name evidence="3" type="ORF">SAMN04488098_100246</name>
</gene>